<evidence type="ECO:0000256" key="1">
    <source>
        <dbReference type="SAM" id="MobiDB-lite"/>
    </source>
</evidence>
<dbReference type="OrthoDB" id="5236983at2759"/>
<evidence type="ECO:0000313" key="2">
    <source>
        <dbReference type="EMBL" id="KAA6407121.1"/>
    </source>
</evidence>
<evidence type="ECO:0000313" key="3">
    <source>
        <dbReference type="Proteomes" id="UP000324767"/>
    </source>
</evidence>
<feature type="region of interest" description="Disordered" evidence="1">
    <location>
        <begin position="285"/>
        <end position="309"/>
    </location>
</feature>
<comment type="caution">
    <text evidence="2">The sequence shown here is derived from an EMBL/GenBank/DDBJ whole genome shotgun (WGS) entry which is preliminary data.</text>
</comment>
<reference evidence="2 3" key="1">
    <citation type="submission" date="2019-09" db="EMBL/GenBank/DDBJ databases">
        <title>The hologenome of the rock-dwelling lichen Lasallia pustulata.</title>
        <authorList>
            <person name="Greshake Tzovaras B."/>
            <person name="Segers F."/>
            <person name="Bicker A."/>
            <person name="Dal Grande F."/>
            <person name="Otte J."/>
            <person name="Hankeln T."/>
            <person name="Schmitt I."/>
            <person name="Ebersberger I."/>
        </authorList>
    </citation>
    <scope>NUCLEOTIDE SEQUENCE [LARGE SCALE GENOMIC DNA]</scope>
    <source>
        <strain evidence="2">A1-1</strain>
    </source>
</reference>
<protein>
    <recommendedName>
        <fullName evidence="4">SprT-like domain-containing protein</fullName>
    </recommendedName>
</protein>
<proteinExistence type="predicted"/>
<gene>
    <name evidence="2" type="ORF">FRX48_09187</name>
</gene>
<dbReference type="AlphaFoldDB" id="A0A5M8PCY5"/>
<dbReference type="EMBL" id="VXIT01000020">
    <property type="protein sequence ID" value="KAA6407121.1"/>
    <property type="molecule type" value="Genomic_DNA"/>
</dbReference>
<organism evidence="2 3">
    <name type="scientific">Lasallia pustulata</name>
    <dbReference type="NCBI Taxonomy" id="136370"/>
    <lineage>
        <taxon>Eukaryota</taxon>
        <taxon>Fungi</taxon>
        <taxon>Dikarya</taxon>
        <taxon>Ascomycota</taxon>
        <taxon>Pezizomycotina</taxon>
        <taxon>Lecanoromycetes</taxon>
        <taxon>OSLEUM clade</taxon>
        <taxon>Umbilicariomycetidae</taxon>
        <taxon>Umbilicariales</taxon>
        <taxon>Umbilicariaceae</taxon>
        <taxon>Lasallia</taxon>
    </lineage>
</organism>
<name>A0A5M8PCY5_9LECA</name>
<dbReference type="Proteomes" id="UP000324767">
    <property type="component" value="Unassembled WGS sequence"/>
</dbReference>
<evidence type="ECO:0008006" key="4">
    <source>
        <dbReference type="Google" id="ProtNLM"/>
    </source>
</evidence>
<feature type="compositionally biased region" description="Basic and acidic residues" evidence="1">
    <location>
        <begin position="285"/>
        <end position="295"/>
    </location>
</feature>
<sequence>MNASPFSGGWPSTPVGQSAIEGQVAACDFASAQVNNAGGSFLESQNHHREPSQHPIIPVGLKTVLSDTPLQTPQVYRAQELADKVIEGSRLLHEPRTMTHEQLCAKNRVEQLNASAQCRYRNITGSDVSRWPTICDMEEYMKAFDDFLFFGTLKEMVSLELHRGFIPSPSGPAVGWTRYEPIAPEVLITLSNFDEWWTTPRSQYSSIVGTLLHEMVHALFLIYGCNCARCTADEAMRRTVGFTGHGPTWEKLAAEVRAAVGTHFNDLVAFGEFDHMGVERSVNHELGEGQRHDESAVPEPYFEDPWENGPIATRTRNAQRLRRM</sequence>
<accession>A0A5M8PCY5</accession>